<dbReference type="EMBL" id="DSZH01000055">
    <property type="protein sequence ID" value="HGU47163.1"/>
    <property type="molecule type" value="Genomic_DNA"/>
</dbReference>
<name>A0A7C4S2G1_UNCW3</name>
<sequence length="94" mass="11082">MTVGLLIIDCLCGCGQSLKEKRRFINSLFARLKKEFNVSVLEMDYQDLWQRSKLAICFVNNSNDASLKTKSNLLKFLENYPYLTILDHQYHRLY</sequence>
<proteinExistence type="predicted"/>
<gene>
    <name evidence="2" type="ORF">ENT60_01175</name>
    <name evidence="1" type="ORF">ENU28_02385</name>
</gene>
<dbReference type="PANTHER" id="PTHR36441:SF1">
    <property type="entry name" value="DUF503 DOMAIN-CONTAINING PROTEIN"/>
    <property type="match status" value="1"/>
</dbReference>
<reference evidence="2" key="1">
    <citation type="journal article" date="2020" name="mSystems">
        <title>Genome- and Community-Level Interaction Insights into Carbon Utilization and Element Cycling Functions of Hydrothermarchaeota in Hydrothermal Sediment.</title>
        <authorList>
            <person name="Zhou Z."/>
            <person name="Liu Y."/>
            <person name="Xu W."/>
            <person name="Pan J."/>
            <person name="Luo Z.H."/>
            <person name="Li M."/>
        </authorList>
    </citation>
    <scope>NUCLEOTIDE SEQUENCE [LARGE SCALE GENOMIC DNA]</scope>
    <source>
        <strain evidence="2">SpSt-594</strain>
        <strain evidence="1">SpSt-655</strain>
    </source>
</reference>
<dbReference type="InterPro" id="IPR036746">
    <property type="entry name" value="TT1725-like_sf"/>
</dbReference>
<evidence type="ECO:0000313" key="1">
    <source>
        <dbReference type="EMBL" id="HGQ55294.1"/>
    </source>
</evidence>
<protein>
    <submittedName>
        <fullName evidence="2">DUF503 domain-containing protein</fullName>
    </submittedName>
</protein>
<dbReference type="Pfam" id="PF04456">
    <property type="entry name" value="DUF503"/>
    <property type="match status" value="1"/>
</dbReference>
<dbReference type="InterPro" id="IPR007546">
    <property type="entry name" value="DUF503"/>
</dbReference>
<evidence type="ECO:0000313" key="2">
    <source>
        <dbReference type="EMBL" id="HGU47163.1"/>
    </source>
</evidence>
<dbReference type="PANTHER" id="PTHR36441">
    <property type="entry name" value="HYPOTHETICAL CYTOSOLIC PROTEIN"/>
    <property type="match status" value="1"/>
</dbReference>
<dbReference type="SUPFAM" id="SSF103007">
    <property type="entry name" value="Hypothetical protein TT1725"/>
    <property type="match status" value="1"/>
</dbReference>
<organism evidence="2">
    <name type="scientific">candidate division WOR-3 bacterium</name>
    <dbReference type="NCBI Taxonomy" id="2052148"/>
    <lineage>
        <taxon>Bacteria</taxon>
        <taxon>Bacteria division WOR-3</taxon>
    </lineage>
</organism>
<dbReference type="AlphaFoldDB" id="A0A7C4S2G1"/>
<dbReference type="EMBL" id="DTBX01000084">
    <property type="protein sequence ID" value="HGQ55294.1"/>
    <property type="molecule type" value="Genomic_DNA"/>
</dbReference>
<accession>A0A7C4S2G1</accession>
<dbReference type="Gene3D" id="3.30.70.1120">
    <property type="entry name" value="TT1725-like"/>
    <property type="match status" value="1"/>
</dbReference>
<comment type="caution">
    <text evidence="2">The sequence shown here is derived from an EMBL/GenBank/DDBJ whole genome shotgun (WGS) entry which is preliminary data.</text>
</comment>